<protein>
    <submittedName>
        <fullName evidence="1">Uncharacterized protein</fullName>
    </submittedName>
</protein>
<sequence>MRRQNRSIHFVTDPTFRVFDEWDGIRWPRTDSEAIRWRLLPIVRERGAENDPSIAFDAAKISVGLACPSR</sequence>
<evidence type="ECO:0000313" key="2">
    <source>
        <dbReference type="Proteomes" id="UP000007993"/>
    </source>
</evidence>
<dbReference type="AlphaFoldDB" id="K5DNG6"/>
<evidence type="ECO:0000313" key="1">
    <source>
        <dbReference type="EMBL" id="EKK04038.1"/>
    </source>
</evidence>
<accession>K5DNG6</accession>
<dbReference type="Proteomes" id="UP000007993">
    <property type="component" value="Unassembled WGS sequence"/>
</dbReference>
<dbReference type="EMBL" id="AMCW01000018">
    <property type="protein sequence ID" value="EKK04038.1"/>
    <property type="molecule type" value="Genomic_DNA"/>
</dbReference>
<dbReference type="PATRIC" id="fig|993517.3.peg.853"/>
<reference evidence="1 2" key="1">
    <citation type="journal article" date="2013" name="Mar. Genomics">
        <title>Expression of sulfatases in Rhodopirellula baltica and the diversity of sulfatases in the genus Rhodopirellula.</title>
        <authorList>
            <person name="Wegner C.E."/>
            <person name="Richter-Heitmann T."/>
            <person name="Klindworth A."/>
            <person name="Klockow C."/>
            <person name="Richter M."/>
            <person name="Achstetter T."/>
            <person name="Glockner F.O."/>
            <person name="Harder J."/>
        </authorList>
    </citation>
    <scope>NUCLEOTIDE SEQUENCE [LARGE SCALE GENOMIC DNA]</scope>
    <source>
        <strain evidence="1 2">SH28</strain>
    </source>
</reference>
<name>K5DNG6_RHOBT</name>
<gene>
    <name evidence="1" type="ORF">RBSH_00779</name>
</gene>
<comment type="caution">
    <text evidence="1">The sequence shown here is derived from an EMBL/GenBank/DDBJ whole genome shotgun (WGS) entry which is preliminary data.</text>
</comment>
<proteinExistence type="predicted"/>
<organism evidence="1 2">
    <name type="scientific">Rhodopirellula baltica SH28</name>
    <dbReference type="NCBI Taxonomy" id="993517"/>
    <lineage>
        <taxon>Bacteria</taxon>
        <taxon>Pseudomonadati</taxon>
        <taxon>Planctomycetota</taxon>
        <taxon>Planctomycetia</taxon>
        <taxon>Pirellulales</taxon>
        <taxon>Pirellulaceae</taxon>
        <taxon>Rhodopirellula</taxon>
    </lineage>
</organism>